<accession>A0A852PUX8</accession>
<sequence>MNVKDIKQIINIINQNIRYWSNNLIFIIPSDIFFYTLLIIIKHIAYFTTTACYFLILFEINIDNNIKGEPNENNLKQKTIISIISSKEIQPPFITNKNIIKPSENTKKQHVKISIKRIII</sequence>
<proteinExistence type="predicted"/>
<gene>
    <name evidence="2" type="ORF">HZI69_10510</name>
</gene>
<dbReference type="AlphaFoldDB" id="A0A852PUX8"/>
<protein>
    <submittedName>
        <fullName evidence="2">Uncharacterized protein</fullName>
    </submittedName>
</protein>
<evidence type="ECO:0000313" key="2">
    <source>
        <dbReference type="EMBL" id="NYA28250.1"/>
    </source>
</evidence>
<keyword evidence="1" id="KW-1133">Transmembrane helix</keyword>
<name>A0A852PUX8_HAEHA</name>
<reference evidence="2 3" key="1">
    <citation type="submission" date="2020-07" db="EMBL/GenBank/DDBJ databases">
        <title>Genus Haemophilus, Bergeys manual.</title>
        <authorList>
            <person name="Noerskov-Lauritsen N."/>
        </authorList>
    </citation>
    <scope>NUCLEOTIDE SEQUENCE [LARGE SCALE GENOMIC DNA]</scope>
    <source>
        <strain evidence="2 3">CCUG30047</strain>
    </source>
</reference>
<dbReference type="RefSeq" id="WP_179228257.1">
    <property type="nucleotide sequence ID" value="NZ_JACBKA010000054.1"/>
</dbReference>
<evidence type="ECO:0000256" key="1">
    <source>
        <dbReference type="SAM" id="Phobius"/>
    </source>
</evidence>
<comment type="caution">
    <text evidence="2">The sequence shown here is derived from an EMBL/GenBank/DDBJ whole genome shotgun (WGS) entry which is preliminary data.</text>
</comment>
<keyword evidence="1" id="KW-0812">Transmembrane</keyword>
<feature type="transmembrane region" description="Helical" evidence="1">
    <location>
        <begin position="32"/>
        <end position="58"/>
    </location>
</feature>
<organism evidence="2 3">
    <name type="scientific">Haemophilus haemolyticus</name>
    <dbReference type="NCBI Taxonomy" id="726"/>
    <lineage>
        <taxon>Bacteria</taxon>
        <taxon>Pseudomonadati</taxon>
        <taxon>Pseudomonadota</taxon>
        <taxon>Gammaproteobacteria</taxon>
        <taxon>Pasteurellales</taxon>
        <taxon>Pasteurellaceae</taxon>
        <taxon>Haemophilus</taxon>
    </lineage>
</organism>
<dbReference type="EMBL" id="JACBKA010000054">
    <property type="protein sequence ID" value="NYA28250.1"/>
    <property type="molecule type" value="Genomic_DNA"/>
</dbReference>
<keyword evidence="1" id="KW-0472">Membrane</keyword>
<evidence type="ECO:0000313" key="3">
    <source>
        <dbReference type="Proteomes" id="UP000590599"/>
    </source>
</evidence>
<dbReference type="Proteomes" id="UP000590599">
    <property type="component" value="Unassembled WGS sequence"/>
</dbReference>